<dbReference type="InterPro" id="IPR013786">
    <property type="entry name" value="AcylCoA_DH/ox_N"/>
</dbReference>
<organism evidence="5 6">
    <name type="scientific">Caballeronia glebae</name>
    <dbReference type="NCBI Taxonomy" id="1777143"/>
    <lineage>
        <taxon>Bacteria</taxon>
        <taxon>Pseudomonadati</taxon>
        <taxon>Pseudomonadota</taxon>
        <taxon>Betaproteobacteria</taxon>
        <taxon>Burkholderiales</taxon>
        <taxon>Burkholderiaceae</taxon>
        <taxon>Caballeronia</taxon>
    </lineage>
</organism>
<dbReference type="PIRSF" id="PIRSF016578">
    <property type="entry name" value="HsaA"/>
    <property type="match status" value="1"/>
</dbReference>
<dbReference type="Proteomes" id="UP000054596">
    <property type="component" value="Unassembled WGS sequence"/>
</dbReference>
<dbReference type="PANTHER" id="PTHR48083">
    <property type="entry name" value="MEDIUM-CHAIN SPECIFIC ACYL-COA DEHYDROGENASE, MITOCHONDRIAL-RELATED"/>
    <property type="match status" value="1"/>
</dbReference>
<dbReference type="STRING" id="1777143.AWB82_02668"/>
<dbReference type="AlphaFoldDB" id="A0A158AP26"/>
<proteinExistence type="inferred from homology"/>
<dbReference type="GO" id="GO:0003995">
    <property type="term" value="F:acyl-CoA dehydrogenase activity"/>
    <property type="evidence" value="ECO:0007669"/>
    <property type="project" value="TreeGrafter"/>
</dbReference>
<dbReference type="PANTHER" id="PTHR48083:SF19">
    <property type="entry name" value="FLAVIN-DEPENDENT MONOOXYGENASE, OXYGENASE SUBUNIT HSAA"/>
    <property type="match status" value="1"/>
</dbReference>
<dbReference type="OrthoDB" id="571684at2"/>
<dbReference type="Pfam" id="PF08028">
    <property type="entry name" value="Acyl-CoA_dh_2"/>
    <property type="match status" value="1"/>
</dbReference>
<dbReference type="GO" id="GO:0033539">
    <property type="term" value="P:fatty acid beta-oxidation using acyl-CoA dehydrogenase"/>
    <property type="evidence" value="ECO:0007669"/>
    <property type="project" value="TreeGrafter"/>
</dbReference>
<dbReference type="EMBL" id="FCOJ02000016">
    <property type="protein sequence ID" value="SAK59479.1"/>
    <property type="molecule type" value="Genomic_DNA"/>
</dbReference>
<dbReference type="Gene3D" id="2.40.110.10">
    <property type="entry name" value="Butyryl-CoA Dehydrogenase, subunit A, domain 2"/>
    <property type="match status" value="1"/>
</dbReference>
<dbReference type="Pfam" id="PF02771">
    <property type="entry name" value="Acyl-CoA_dh_N"/>
    <property type="match status" value="1"/>
</dbReference>
<comment type="caution">
    <text evidence="5">The sequence shown here is derived from an EMBL/GenBank/DDBJ whole genome shotgun (WGS) entry which is preliminary data.</text>
</comment>
<dbReference type="GO" id="GO:0050660">
    <property type="term" value="F:flavin adenine dinucleotide binding"/>
    <property type="evidence" value="ECO:0007669"/>
    <property type="project" value="InterPro"/>
</dbReference>
<dbReference type="SUPFAM" id="SSF47203">
    <property type="entry name" value="Acyl-CoA dehydrogenase C-terminal domain-like"/>
    <property type="match status" value="1"/>
</dbReference>
<reference evidence="5" key="1">
    <citation type="submission" date="2016-01" db="EMBL/GenBank/DDBJ databases">
        <authorList>
            <person name="Peeters C."/>
        </authorList>
    </citation>
    <scope>NUCLEOTIDE SEQUENCE [LARGE SCALE GENOMIC DNA]</scope>
    <source>
        <strain evidence="5">LMG 29325</strain>
    </source>
</reference>
<feature type="domain" description="Acyl-CoA dehydrogenase C-terminal" evidence="4">
    <location>
        <begin position="243"/>
        <end position="380"/>
    </location>
</feature>
<keyword evidence="1" id="KW-0560">Oxidoreductase</keyword>
<dbReference type="InterPro" id="IPR023922">
    <property type="entry name" value="S04_starv_induced_SfnB"/>
</dbReference>
<dbReference type="InterPro" id="IPR050741">
    <property type="entry name" value="Acyl-CoA_dehydrogenase"/>
</dbReference>
<feature type="domain" description="Acyl-CoA dehydrogenase/oxidase N-terminal" evidence="3">
    <location>
        <begin position="19"/>
        <end position="123"/>
    </location>
</feature>
<dbReference type="GO" id="GO:0016712">
    <property type="term" value="F:oxidoreductase activity, acting on paired donors, with incorporation or reduction of molecular oxygen, reduced flavin or flavoprotein as one donor, and incorporation of one atom of oxygen"/>
    <property type="evidence" value="ECO:0007669"/>
    <property type="project" value="TreeGrafter"/>
</dbReference>
<evidence type="ECO:0000256" key="2">
    <source>
        <dbReference type="ARBA" id="ARBA00049661"/>
    </source>
</evidence>
<name>A0A158AP26_9BURK</name>
<dbReference type="SUPFAM" id="SSF56645">
    <property type="entry name" value="Acyl-CoA dehydrogenase NM domain-like"/>
    <property type="match status" value="1"/>
</dbReference>
<dbReference type="Gene3D" id="1.20.140.10">
    <property type="entry name" value="Butyryl-CoA Dehydrogenase, subunit A, domain 3"/>
    <property type="match status" value="1"/>
</dbReference>
<evidence type="ECO:0000256" key="1">
    <source>
        <dbReference type="ARBA" id="ARBA00023002"/>
    </source>
</evidence>
<dbReference type="InterPro" id="IPR036250">
    <property type="entry name" value="AcylCo_DH-like_C"/>
</dbReference>
<keyword evidence="6" id="KW-1185">Reference proteome</keyword>
<sequence>MSQDTQRTRAATIRSDDQAIETARRLAAEFAIDAAARDRERRLPLNEIEAFSASGLWGIGVPREFGGIDASVRTIAQVFDTISAADSSLGQIPQNHFATLERLRHDGSPSQQDFFFSRALAGERFGNATAEPGDRLPSEHETRVRRNANGGGFVLTGRKVYSTGALFAHWIPVAARDDDGLPVTAFVARHARGVEVIDDWSGFGQRTTASGQVRLDEVELDALQIVARGRHANIDTANAVSQLIHAAIDLGIGRASLDETRRFLRALAHPARGSGASHATDDPYTLRDIGALTVDLHAAEALTARAATSIDLARDRDAPREAVAAAIVATAEAKIVTTRFALAASSKLFELAGTQATLSEHNLDRHWRNARTHTLHDSVRWKYHAVGQYSLNDLVCDPFTYANPYTKLDG</sequence>
<dbReference type="InterPro" id="IPR046373">
    <property type="entry name" value="Acyl-CoA_Oxase/DH_mid-dom_sf"/>
</dbReference>
<dbReference type="RefSeq" id="WP_086967901.1">
    <property type="nucleotide sequence ID" value="NZ_FCOJ02000016.1"/>
</dbReference>
<gene>
    <name evidence="5" type="ORF">AWB82_02668</name>
</gene>
<evidence type="ECO:0000313" key="6">
    <source>
        <dbReference type="Proteomes" id="UP000054596"/>
    </source>
</evidence>
<evidence type="ECO:0000259" key="4">
    <source>
        <dbReference type="Pfam" id="PF08028"/>
    </source>
</evidence>
<dbReference type="GO" id="GO:0005737">
    <property type="term" value="C:cytoplasm"/>
    <property type="evidence" value="ECO:0007669"/>
    <property type="project" value="TreeGrafter"/>
</dbReference>
<dbReference type="InterPro" id="IPR013107">
    <property type="entry name" value="Acyl-CoA_DH_C"/>
</dbReference>
<evidence type="ECO:0000259" key="3">
    <source>
        <dbReference type="Pfam" id="PF02771"/>
    </source>
</evidence>
<dbReference type="NCBIfam" id="TIGR04022">
    <property type="entry name" value="sulfur_SfnB"/>
    <property type="match status" value="1"/>
</dbReference>
<protein>
    <submittedName>
        <fullName evidence="5">Acyl-CoA dehydrogenase, central region</fullName>
    </submittedName>
</protein>
<dbReference type="Gene3D" id="1.10.540.10">
    <property type="entry name" value="Acyl-CoA dehydrogenase/oxidase, N-terminal domain"/>
    <property type="match status" value="1"/>
</dbReference>
<dbReference type="InterPro" id="IPR037069">
    <property type="entry name" value="AcylCoA_DH/ox_N_sf"/>
</dbReference>
<accession>A0A158AP26</accession>
<comment type="similarity">
    <text evidence="2">Belongs to the HpaH/HsaA monooxygenase family.</text>
</comment>
<dbReference type="InterPro" id="IPR009100">
    <property type="entry name" value="AcylCoA_DH/oxidase_NM_dom_sf"/>
</dbReference>
<evidence type="ECO:0000313" key="5">
    <source>
        <dbReference type="EMBL" id="SAK59479.1"/>
    </source>
</evidence>